<feature type="transmembrane region" description="Helical" evidence="4">
    <location>
        <begin position="163"/>
        <end position="184"/>
    </location>
</feature>
<feature type="transmembrane region" description="Helical" evidence="4">
    <location>
        <begin position="103"/>
        <end position="122"/>
    </location>
</feature>
<dbReference type="AlphaFoldDB" id="A0A3M8RGN6"/>
<feature type="transmembrane region" description="Helical" evidence="4">
    <location>
        <begin position="128"/>
        <end position="151"/>
    </location>
</feature>
<dbReference type="Gene3D" id="1.20.1250.20">
    <property type="entry name" value="MFS general substrate transporter like domains"/>
    <property type="match status" value="1"/>
</dbReference>
<feature type="transmembrane region" description="Helical" evidence="4">
    <location>
        <begin position="338"/>
        <end position="359"/>
    </location>
</feature>
<feature type="transmembrane region" description="Helical" evidence="4">
    <location>
        <begin position="303"/>
        <end position="326"/>
    </location>
</feature>
<evidence type="ECO:0000313" key="5">
    <source>
        <dbReference type="EMBL" id="RNF67719.1"/>
    </source>
</evidence>
<evidence type="ECO:0000256" key="4">
    <source>
        <dbReference type="SAM" id="Phobius"/>
    </source>
</evidence>
<dbReference type="PANTHER" id="PTHR23526:SF2">
    <property type="entry name" value="MAJOR FACILITATOR SUPERFAMILY (MFS) PROFILE DOMAIN-CONTAINING PROTEIN"/>
    <property type="match status" value="1"/>
</dbReference>
<dbReference type="GO" id="GO:0022857">
    <property type="term" value="F:transmembrane transporter activity"/>
    <property type="evidence" value="ECO:0007669"/>
    <property type="project" value="InterPro"/>
</dbReference>
<sequence length="470" mass="50079">MNHGEAIVMTSPKGRNHYDLHQRMERLRATLREPGRWISPWFGAYALLGAISSGILPILLPLMIVGLTQHLSWVAYVMGGYNLGLLSSPLWGSLADGRHAHRALFFGGFLVLMGALLAMPFLPEILPWTALSFLAGAGTAAVATVATLFVVEFHPQNEWEPRIGWLQTFNGGGQVAGLLLAGIFVSNFRLGLYCSAAALLPALWLGARGLPVAAQRHASVAEIGTRIRHDLDWRFLAAFGRTELQGGGLLRFSHHLSLGGLRHLGNVLHTRFGRFLFSWFALSFGVAAFFAYFPVALQKAYSVAPALTSLTYAIAAALALVLYTVGGQLSGRYGAGRVYRWALLLRLFGFAMLFVVFFLPISKTLAGLAGFVCIIMAWPLLSIAGTDLTAHLTPVSQGAGMGLFNAAAAVATVIGTFLGGPLVQFLGYPALSGLALLGIGLAWISARGLDTPRATPVPSGPPPAEGQGLP</sequence>
<dbReference type="InterPro" id="IPR052528">
    <property type="entry name" value="Sugar_transport-like"/>
</dbReference>
<evidence type="ECO:0000256" key="2">
    <source>
        <dbReference type="ARBA" id="ARBA00022989"/>
    </source>
</evidence>
<gene>
    <name evidence="5" type="ORF">EC580_03820</name>
</gene>
<evidence type="ECO:0000256" key="1">
    <source>
        <dbReference type="ARBA" id="ARBA00022692"/>
    </source>
</evidence>
<comment type="caution">
    <text evidence="5">The sequence shown here is derived from an EMBL/GenBank/DDBJ whole genome shotgun (WGS) entry which is preliminary data.</text>
</comment>
<dbReference type="PANTHER" id="PTHR23526">
    <property type="entry name" value="INTEGRAL MEMBRANE TRANSPORT PROTEIN-RELATED"/>
    <property type="match status" value="1"/>
</dbReference>
<dbReference type="Pfam" id="PF07690">
    <property type="entry name" value="MFS_1"/>
    <property type="match status" value="1"/>
</dbReference>
<organism evidence="5">
    <name type="scientific">Acidithiobacillus sulfuriphilus</name>
    <dbReference type="NCBI Taxonomy" id="1867749"/>
    <lineage>
        <taxon>Bacteria</taxon>
        <taxon>Pseudomonadati</taxon>
        <taxon>Pseudomonadota</taxon>
        <taxon>Acidithiobacillia</taxon>
        <taxon>Acidithiobacillales</taxon>
        <taxon>Acidithiobacillaceae</taxon>
        <taxon>Acidithiobacillus</taxon>
    </lineage>
</organism>
<protein>
    <submittedName>
        <fullName evidence="5">MFS transporter</fullName>
    </submittedName>
</protein>
<reference evidence="5" key="1">
    <citation type="submission" date="2018-10" db="EMBL/GenBank/DDBJ databases">
        <title>Acidithiobacillus sulfuriphilus sp. nov.: an extremely acidophilic sulfur-oxidizing chemolithotroph isolated from a neutral pH environment.</title>
        <authorList>
            <person name="Falagan C."/>
            <person name="Moya-Beltran A."/>
            <person name="Quatrini R."/>
            <person name="Johnson D.B."/>
        </authorList>
    </citation>
    <scope>NUCLEOTIDE SEQUENCE [LARGE SCALE GENOMIC DNA]</scope>
    <source>
        <strain evidence="5">CJ-2</strain>
    </source>
</reference>
<proteinExistence type="predicted"/>
<feature type="transmembrane region" description="Helical" evidence="4">
    <location>
        <begin position="73"/>
        <end position="91"/>
    </location>
</feature>
<dbReference type="EMBL" id="RIZI01000130">
    <property type="protein sequence ID" value="RNF67719.1"/>
    <property type="molecule type" value="Genomic_DNA"/>
</dbReference>
<dbReference type="SUPFAM" id="SSF103473">
    <property type="entry name" value="MFS general substrate transporter"/>
    <property type="match status" value="1"/>
</dbReference>
<keyword evidence="3 4" id="KW-0472">Membrane</keyword>
<feature type="transmembrane region" description="Helical" evidence="4">
    <location>
        <begin position="276"/>
        <end position="297"/>
    </location>
</feature>
<keyword evidence="2 4" id="KW-1133">Transmembrane helix</keyword>
<dbReference type="RefSeq" id="WP_123102344.1">
    <property type="nucleotide sequence ID" value="NZ_CP127527.1"/>
</dbReference>
<accession>A0A3M8RGN6</accession>
<feature type="transmembrane region" description="Helical" evidence="4">
    <location>
        <begin position="365"/>
        <end position="386"/>
    </location>
</feature>
<dbReference type="InterPro" id="IPR036259">
    <property type="entry name" value="MFS_trans_sf"/>
</dbReference>
<name>A0A3M8RGN6_9PROT</name>
<feature type="transmembrane region" description="Helical" evidence="4">
    <location>
        <begin position="398"/>
        <end position="419"/>
    </location>
</feature>
<feature type="transmembrane region" description="Helical" evidence="4">
    <location>
        <begin position="42"/>
        <end position="67"/>
    </location>
</feature>
<feature type="transmembrane region" description="Helical" evidence="4">
    <location>
        <begin position="190"/>
        <end position="207"/>
    </location>
</feature>
<evidence type="ECO:0000256" key="3">
    <source>
        <dbReference type="ARBA" id="ARBA00023136"/>
    </source>
</evidence>
<feature type="transmembrane region" description="Helical" evidence="4">
    <location>
        <begin position="425"/>
        <end position="444"/>
    </location>
</feature>
<dbReference type="OrthoDB" id="9768783at2"/>
<keyword evidence="1 4" id="KW-0812">Transmembrane</keyword>
<dbReference type="InterPro" id="IPR011701">
    <property type="entry name" value="MFS"/>
</dbReference>